<accession>A0A1Z4BSM8</accession>
<gene>
    <name evidence="2" type="ORF">CBG49_14570</name>
</gene>
<evidence type="ECO:0000313" key="2">
    <source>
        <dbReference type="EMBL" id="ASF44219.1"/>
    </source>
</evidence>
<feature type="domain" description="Tlde1" evidence="1">
    <location>
        <begin position="203"/>
        <end position="307"/>
    </location>
</feature>
<dbReference type="AlphaFoldDB" id="A0A1Z4BSM8"/>
<evidence type="ECO:0000259" key="1">
    <source>
        <dbReference type="Pfam" id="PF10908"/>
    </source>
</evidence>
<dbReference type="KEGG" id="capn:CBG49_14570"/>
<dbReference type="Pfam" id="PF10908">
    <property type="entry name" value="Tlde1_dom"/>
    <property type="match status" value="1"/>
</dbReference>
<dbReference type="Proteomes" id="UP000197007">
    <property type="component" value="Chromosome"/>
</dbReference>
<dbReference type="InterPro" id="IPR021225">
    <property type="entry name" value="Tlde1_dom"/>
</dbReference>
<dbReference type="RefSeq" id="WP_088595057.1">
    <property type="nucleotide sequence ID" value="NZ_CP022022.1"/>
</dbReference>
<proteinExistence type="predicted"/>
<protein>
    <recommendedName>
        <fullName evidence="1">Tlde1 domain-containing protein</fullName>
    </recommendedName>
</protein>
<sequence>MGIFKKANNIYITVRDTYTSISGSSYEEAEEVIIEATNGDLELVSQKKVVMQGLGKGKGDDKNNKTQLLVTKVEGKNSANPYEKVTYKVTKYNQDKVSENDKKRIQWAMKIDGEKQLLKEKGDTLELTIKEEWTGKEIIVMSFLKKATEKVSVKVKVLEETLSLYFNGKFLIFKVIEKDKILKFSYKAVSGRALKNGKFDYSKERQKMKSEGPLPEGEYYINPQEIQYSENRTKIDKLKGRIGRGTMPGGEYSWGKGRIWIKPSEVYIDGILRNNFSIHGGREEGSAGCIDLTNNDVDFFRKIEQYRKESTKIKLFVKY</sequence>
<dbReference type="EMBL" id="CP022022">
    <property type="protein sequence ID" value="ASF44219.1"/>
    <property type="molecule type" value="Genomic_DNA"/>
</dbReference>
<name>A0A1Z4BSM8_9FLAO</name>
<organism evidence="2 3">
    <name type="scientific">Capnocytophaga endodontalis</name>
    <dbReference type="NCBI Taxonomy" id="2708117"/>
    <lineage>
        <taxon>Bacteria</taxon>
        <taxon>Pseudomonadati</taxon>
        <taxon>Bacteroidota</taxon>
        <taxon>Flavobacteriia</taxon>
        <taxon>Flavobacteriales</taxon>
        <taxon>Flavobacteriaceae</taxon>
        <taxon>Capnocytophaga</taxon>
    </lineage>
</organism>
<evidence type="ECO:0000313" key="3">
    <source>
        <dbReference type="Proteomes" id="UP000197007"/>
    </source>
</evidence>
<reference evidence="3" key="1">
    <citation type="submission" date="2017-06" db="EMBL/GenBank/DDBJ databases">
        <title>Complete genome sequence of Capnocytophaga sp. KCOM 1579 (=ChDC OS43) isolated from a human refractory periapical abscess lesion.</title>
        <authorList>
            <person name="Kook J.-K."/>
            <person name="Park S.-N."/>
            <person name="Lim Y.K."/>
            <person name="Roh H."/>
        </authorList>
    </citation>
    <scope>NUCLEOTIDE SEQUENCE [LARGE SCALE GENOMIC DNA]</scope>
    <source>
        <strain evidence="3">ChDC OS43</strain>
    </source>
</reference>
<keyword evidence="3" id="KW-1185">Reference proteome</keyword>